<comment type="caution">
    <text evidence="2">The sequence shown here is derived from an EMBL/GenBank/DDBJ whole genome shotgun (WGS) entry which is preliminary data.</text>
</comment>
<evidence type="ECO:0000313" key="2">
    <source>
        <dbReference type="EMBL" id="PSR35348.1"/>
    </source>
</evidence>
<gene>
    <name evidence="2" type="ORF">C7B46_01395</name>
</gene>
<evidence type="ECO:0000259" key="1">
    <source>
        <dbReference type="Pfam" id="PF00578"/>
    </source>
</evidence>
<dbReference type="Pfam" id="PF00578">
    <property type="entry name" value="AhpC-TSA"/>
    <property type="match status" value="1"/>
</dbReference>
<reference evidence="2 3" key="1">
    <citation type="journal article" date="2014" name="BMC Genomics">
        <title>Comparison of environmental and isolate Sulfobacillus genomes reveals diverse carbon, sulfur, nitrogen, and hydrogen metabolisms.</title>
        <authorList>
            <person name="Justice N.B."/>
            <person name="Norman A."/>
            <person name="Brown C.T."/>
            <person name="Singh A."/>
            <person name="Thomas B.C."/>
            <person name="Banfield J.F."/>
        </authorList>
    </citation>
    <scope>NUCLEOTIDE SEQUENCE [LARGE SCALE GENOMIC DNA]</scope>
    <source>
        <strain evidence="2">AMDSBA4</strain>
    </source>
</reference>
<dbReference type="SUPFAM" id="SSF52833">
    <property type="entry name" value="Thioredoxin-like"/>
    <property type="match status" value="1"/>
</dbReference>
<organism evidence="2 3">
    <name type="scientific">Sulfobacillus benefaciens</name>
    <dbReference type="NCBI Taxonomy" id="453960"/>
    <lineage>
        <taxon>Bacteria</taxon>
        <taxon>Bacillati</taxon>
        <taxon>Bacillota</taxon>
        <taxon>Clostridia</taxon>
        <taxon>Eubacteriales</taxon>
        <taxon>Clostridiales Family XVII. Incertae Sedis</taxon>
        <taxon>Sulfobacillus</taxon>
    </lineage>
</organism>
<dbReference type="AlphaFoldDB" id="A0A2T2XLN7"/>
<accession>A0A2T2XLN7</accession>
<sequence>MASSAMVFRKAKWIGCKGGTSMTLAVGMTAPWLDVKLSNENRAALDSVSRPWSVLMFWKPHCQASHAALQALELLYQGYGPDLPVIGIAQDTQKGEGATFAQSLGVTFPILDDAPNYEISWLYDPLITPTLFVVDRKTLLVVDRLEAFDKIAFKTLSGTLAERFNRRDSVLLPVGSPDLVPG</sequence>
<name>A0A2T2XLN7_9FIRM</name>
<dbReference type="GO" id="GO:0016209">
    <property type="term" value="F:antioxidant activity"/>
    <property type="evidence" value="ECO:0007669"/>
    <property type="project" value="InterPro"/>
</dbReference>
<dbReference type="Proteomes" id="UP000242972">
    <property type="component" value="Unassembled WGS sequence"/>
</dbReference>
<dbReference type="EMBL" id="PXYW01000002">
    <property type="protein sequence ID" value="PSR35348.1"/>
    <property type="molecule type" value="Genomic_DNA"/>
</dbReference>
<proteinExistence type="predicted"/>
<feature type="domain" description="Alkyl hydroperoxide reductase subunit C/ Thiol specific antioxidant" evidence="1">
    <location>
        <begin position="26"/>
        <end position="138"/>
    </location>
</feature>
<dbReference type="GO" id="GO:0016491">
    <property type="term" value="F:oxidoreductase activity"/>
    <property type="evidence" value="ECO:0007669"/>
    <property type="project" value="InterPro"/>
</dbReference>
<evidence type="ECO:0000313" key="3">
    <source>
        <dbReference type="Proteomes" id="UP000242972"/>
    </source>
</evidence>
<dbReference type="Gene3D" id="3.40.30.10">
    <property type="entry name" value="Glutaredoxin"/>
    <property type="match status" value="1"/>
</dbReference>
<dbReference type="InterPro" id="IPR036249">
    <property type="entry name" value="Thioredoxin-like_sf"/>
</dbReference>
<protein>
    <recommendedName>
        <fullName evidence="1">Alkyl hydroperoxide reductase subunit C/ Thiol specific antioxidant domain-containing protein</fullName>
    </recommendedName>
</protein>
<dbReference type="InterPro" id="IPR000866">
    <property type="entry name" value="AhpC/TSA"/>
</dbReference>